<dbReference type="Proteomes" id="UP000244081">
    <property type="component" value="Unassembled WGS sequence"/>
</dbReference>
<dbReference type="GO" id="GO:0005829">
    <property type="term" value="C:cytosol"/>
    <property type="evidence" value="ECO:0007669"/>
    <property type="project" value="TreeGrafter"/>
</dbReference>
<dbReference type="InterPro" id="IPR012318">
    <property type="entry name" value="HTH_CRP"/>
</dbReference>
<proteinExistence type="predicted"/>
<evidence type="ECO:0000259" key="5">
    <source>
        <dbReference type="PROSITE" id="PS51063"/>
    </source>
</evidence>
<feature type="domain" description="Cyclic nucleotide-binding" evidence="4">
    <location>
        <begin position="41"/>
        <end position="89"/>
    </location>
</feature>
<dbReference type="Pfam" id="PF00027">
    <property type="entry name" value="cNMP_binding"/>
    <property type="match status" value="1"/>
</dbReference>
<evidence type="ECO:0000313" key="7">
    <source>
        <dbReference type="Proteomes" id="UP000244081"/>
    </source>
</evidence>
<evidence type="ECO:0000256" key="1">
    <source>
        <dbReference type="ARBA" id="ARBA00023015"/>
    </source>
</evidence>
<dbReference type="Gene3D" id="1.10.10.10">
    <property type="entry name" value="Winged helix-like DNA-binding domain superfamily/Winged helix DNA-binding domain"/>
    <property type="match status" value="1"/>
</dbReference>
<gene>
    <name evidence="6" type="ORF">C8N35_101128</name>
</gene>
<dbReference type="Pfam" id="PF13545">
    <property type="entry name" value="HTH_Crp_2"/>
    <property type="match status" value="1"/>
</dbReference>
<dbReference type="InterPro" id="IPR036390">
    <property type="entry name" value="WH_DNA-bd_sf"/>
</dbReference>
<dbReference type="PROSITE" id="PS51063">
    <property type="entry name" value="HTH_CRP_2"/>
    <property type="match status" value="1"/>
</dbReference>
<sequence>MTYVEHSSDALDLAAAGAGLTDVEAVWADYVNSPKIRKLSLSPHEAIFYEGDPADHIYELAGGSVMLYKLLPDGRRQVVEILKEGDLFGFQRGRNYDCTAETLSGVELRALNRRDIDVSLSLQRYIGERMFAKMESLHEHAMLLGRKSAMERVASYLMRFVPGRGTADCTGPAEDIEVDDGMIELSMTRQEIADFLGLTIETVSRAISELKRRGLIRIEKQDRILIPRICNLCRLTGMH</sequence>
<evidence type="ECO:0000313" key="6">
    <source>
        <dbReference type="EMBL" id="PTW62093.1"/>
    </source>
</evidence>
<dbReference type="PROSITE" id="PS00042">
    <property type="entry name" value="HTH_CRP_1"/>
    <property type="match status" value="1"/>
</dbReference>
<dbReference type="InterPro" id="IPR018490">
    <property type="entry name" value="cNMP-bd_dom_sf"/>
</dbReference>
<dbReference type="SMART" id="SM00100">
    <property type="entry name" value="cNMP"/>
    <property type="match status" value="1"/>
</dbReference>
<evidence type="ECO:0000256" key="2">
    <source>
        <dbReference type="ARBA" id="ARBA00023125"/>
    </source>
</evidence>
<dbReference type="CDD" id="cd00038">
    <property type="entry name" value="CAP_ED"/>
    <property type="match status" value="1"/>
</dbReference>
<dbReference type="CDD" id="cd00092">
    <property type="entry name" value="HTH_CRP"/>
    <property type="match status" value="1"/>
</dbReference>
<keyword evidence="1" id="KW-0805">Transcription regulation</keyword>
<reference evidence="6 7" key="1">
    <citation type="submission" date="2018-04" db="EMBL/GenBank/DDBJ databases">
        <title>Genomic Encyclopedia of Archaeal and Bacterial Type Strains, Phase II (KMG-II): from individual species to whole genera.</title>
        <authorList>
            <person name="Goeker M."/>
        </authorList>
    </citation>
    <scope>NUCLEOTIDE SEQUENCE [LARGE SCALE GENOMIC DNA]</scope>
    <source>
        <strain evidence="6 7">DSM 23382</strain>
    </source>
</reference>
<dbReference type="RefSeq" id="WP_107987709.1">
    <property type="nucleotide sequence ID" value="NZ_QAYG01000001.1"/>
</dbReference>
<dbReference type="InterPro" id="IPR036388">
    <property type="entry name" value="WH-like_DNA-bd_sf"/>
</dbReference>
<dbReference type="SUPFAM" id="SSF46785">
    <property type="entry name" value="Winged helix' DNA-binding domain"/>
    <property type="match status" value="1"/>
</dbReference>
<dbReference type="EMBL" id="QAYG01000001">
    <property type="protein sequence ID" value="PTW62093.1"/>
    <property type="molecule type" value="Genomic_DNA"/>
</dbReference>
<name>A0A2T5VEC8_9HYPH</name>
<accession>A0A2T5VEC8</accession>
<dbReference type="InterPro" id="IPR050397">
    <property type="entry name" value="Env_Response_Regulators"/>
</dbReference>
<dbReference type="PRINTS" id="PR00034">
    <property type="entry name" value="HTHCRP"/>
</dbReference>
<feature type="domain" description="HTH crp-type" evidence="5">
    <location>
        <begin position="147"/>
        <end position="230"/>
    </location>
</feature>
<dbReference type="InterPro" id="IPR000595">
    <property type="entry name" value="cNMP-bd_dom"/>
</dbReference>
<dbReference type="PROSITE" id="PS50042">
    <property type="entry name" value="CNMP_BINDING_3"/>
    <property type="match status" value="1"/>
</dbReference>
<organism evidence="6 7">
    <name type="scientific">Breoghania corrubedonensis</name>
    <dbReference type="NCBI Taxonomy" id="665038"/>
    <lineage>
        <taxon>Bacteria</taxon>
        <taxon>Pseudomonadati</taxon>
        <taxon>Pseudomonadota</taxon>
        <taxon>Alphaproteobacteria</taxon>
        <taxon>Hyphomicrobiales</taxon>
        <taxon>Stappiaceae</taxon>
        <taxon>Breoghania</taxon>
    </lineage>
</organism>
<dbReference type="OrthoDB" id="667966at2"/>
<keyword evidence="7" id="KW-1185">Reference proteome</keyword>
<dbReference type="GO" id="GO:0003677">
    <property type="term" value="F:DNA binding"/>
    <property type="evidence" value="ECO:0007669"/>
    <property type="project" value="UniProtKB-KW"/>
</dbReference>
<dbReference type="SUPFAM" id="SSF51206">
    <property type="entry name" value="cAMP-binding domain-like"/>
    <property type="match status" value="1"/>
</dbReference>
<dbReference type="GO" id="GO:0003700">
    <property type="term" value="F:DNA-binding transcription factor activity"/>
    <property type="evidence" value="ECO:0007669"/>
    <property type="project" value="InterPro"/>
</dbReference>
<evidence type="ECO:0000259" key="4">
    <source>
        <dbReference type="PROSITE" id="PS50042"/>
    </source>
</evidence>
<evidence type="ECO:0000256" key="3">
    <source>
        <dbReference type="ARBA" id="ARBA00023163"/>
    </source>
</evidence>
<keyword evidence="2" id="KW-0238">DNA-binding</keyword>
<comment type="caution">
    <text evidence="6">The sequence shown here is derived from an EMBL/GenBank/DDBJ whole genome shotgun (WGS) entry which is preliminary data.</text>
</comment>
<dbReference type="SMART" id="SM00419">
    <property type="entry name" value="HTH_CRP"/>
    <property type="match status" value="1"/>
</dbReference>
<dbReference type="Gene3D" id="2.60.120.10">
    <property type="entry name" value="Jelly Rolls"/>
    <property type="match status" value="1"/>
</dbReference>
<dbReference type="PANTHER" id="PTHR24567">
    <property type="entry name" value="CRP FAMILY TRANSCRIPTIONAL REGULATORY PROTEIN"/>
    <property type="match status" value="1"/>
</dbReference>
<dbReference type="PANTHER" id="PTHR24567:SF75">
    <property type="entry name" value="FUMARATE AND NITRATE REDUCTION REGULATORY PROTEIN"/>
    <property type="match status" value="1"/>
</dbReference>
<keyword evidence="3" id="KW-0804">Transcription</keyword>
<dbReference type="InterPro" id="IPR014710">
    <property type="entry name" value="RmlC-like_jellyroll"/>
</dbReference>
<protein>
    <submittedName>
        <fullName evidence="6">CRP/FNR family transcriptional regulator</fullName>
    </submittedName>
</protein>
<dbReference type="AlphaFoldDB" id="A0A2T5VEC8"/>
<dbReference type="InterPro" id="IPR018335">
    <property type="entry name" value="Tscrpt_reg_HTH_Crp-type_CS"/>
</dbReference>